<dbReference type="PANTHER" id="PTHR47843">
    <property type="entry name" value="BTB DOMAIN-CONTAINING PROTEIN-RELATED"/>
    <property type="match status" value="1"/>
</dbReference>
<dbReference type="InterPro" id="IPR000210">
    <property type="entry name" value="BTB/POZ_dom"/>
</dbReference>
<dbReference type="EMBL" id="PVWQ01000003">
    <property type="protein sequence ID" value="RDW86231.1"/>
    <property type="molecule type" value="Genomic_DNA"/>
</dbReference>
<dbReference type="AlphaFoldDB" id="A0A3D8SJ81"/>
<evidence type="ECO:0000259" key="1">
    <source>
        <dbReference type="PROSITE" id="PS50097"/>
    </source>
</evidence>
<feature type="domain" description="BTB" evidence="1">
    <location>
        <begin position="37"/>
        <end position="104"/>
    </location>
</feature>
<dbReference type="GeneID" id="38113243"/>
<dbReference type="Proteomes" id="UP000256690">
    <property type="component" value="Unassembled WGS sequence"/>
</dbReference>
<evidence type="ECO:0000313" key="2">
    <source>
        <dbReference type="EMBL" id="RDW86231.1"/>
    </source>
</evidence>
<protein>
    <recommendedName>
        <fullName evidence="1">BTB domain-containing protein</fullName>
    </recommendedName>
</protein>
<name>A0A3D8SJ81_9EURO</name>
<accession>A0A3D8SJ81</accession>
<dbReference type="Gene3D" id="3.30.710.10">
    <property type="entry name" value="Potassium Channel Kv1.1, Chain A"/>
    <property type="match status" value="1"/>
</dbReference>
<dbReference type="SUPFAM" id="SSF54695">
    <property type="entry name" value="POZ domain"/>
    <property type="match status" value="1"/>
</dbReference>
<dbReference type="RefSeq" id="XP_026605755.1">
    <property type="nucleotide sequence ID" value="XM_026744889.1"/>
</dbReference>
<gene>
    <name evidence="2" type="ORF">DSM5745_02873</name>
</gene>
<sequence>MAESEDTKPVSLGPVLEEKLGDLATCLKSYYRSSKFTDLTITTSEQEFKVHKLVLCSQSGYFARMFNGDWKETHTNMVKLEGDDPYFVQTMIESMYGIEYTTADHGVMSTMMFHVAAYQIADKYDVPNLKDYAKKKFEHAVKANWAMDDFPPTIVEVYRTTPMSDRGLRDPIVRVVGDHYFDLTLRESFMKVLEEAPGFGADMTRHFCVAFRPPGPPEGW</sequence>
<dbReference type="InterPro" id="IPR011333">
    <property type="entry name" value="SKP1/BTB/POZ_sf"/>
</dbReference>
<dbReference type="OrthoDB" id="6359816at2759"/>
<organism evidence="2 3">
    <name type="scientific">Aspergillus mulundensis</name>
    <dbReference type="NCBI Taxonomy" id="1810919"/>
    <lineage>
        <taxon>Eukaryota</taxon>
        <taxon>Fungi</taxon>
        <taxon>Dikarya</taxon>
        <taxon>Ascomycota</taxon>
        <taxon>Pezizomycotina</taxon>
        <taxon>Eurotiomycetes</taxon>
        <taxon>Eurotiomycetidae</taxon>
        <taxon>Eurotiales</taxon>
        <taxon>Aspergillaceae</taxon>
        <taxon>Aspergillus</taxon>
        <taxon>Aspergillus subgen. Nidulantes</taxon>
    </lineage>
</organism>
<proteinExistence type="predicted"/>
<dbReference type="Pfam" id="PF00651">
    <property type="entry name" value="BTB"/>
    <property type="match status" value="1"/>
</dbReference>
<comment type="caution">
    <text evidence="2">The sequence shown here is derived from an EMBL/GenBank/DDBJ whole genome shotgun (WGS) entry which is preliminary data.</text>
</comment>
<dbReference type="PROSITE" id="PS50097">
    <property type="entry name" value="BTB"/>
    <property type="match status" value="1"/>
</dbReference>
<keyword evidence="3" id="KW-1185">Reference proteome</keyword>
<reference evidence="2 3" key="1">
    <citation type="journal article" date="2018" name="IMA Fungus">
        <title>IMA Genome-F 9: Draft genome sequence of Annulohypoxylon stygium, Aspergillus mulundensis, Berkeleyomyces basicola (syn. Thielaviopsis basicola), Ceratocystis smalleyi, two Cercospora beticola strains, Coleophoma cylindrospora, Fusarium fracticaudum, Phialophora cf. hyalina, and Morchella septimelata.</title>
        <authorList>
            <person name="Wingfield B.D."/>
            <person name="Bills G.F."/>
            <person name="Dong Y."/>
            <person name="Huang W."/>
            <person name="Nel W.J."/>
            <person name="Swalarsk-Parry B.S."/>
            <person name="Vaghefi N."/>
            <person name="Wilken P.M."/>
            <person name="An Z."/>
            <person name="de Beer Z.W."/>
            <person name="De Vos L."/>
            <person name="Chen L."/>
            <person name="Duong T.A."/>
            <person name="Gao Y."/>
            <person name="Hammerbacher A."/>
            <person name="Kikkert J.R."/>
            <person name="Li Y."/>
            <person name="Li H."/>
            <person name="Li K."/>
            <person name="Li Q."/>
            <person name="Liu X."/>
            <person name="Ma X."/>
            <person name="Naidoo K."/>
            <person name="Pethybridge S.J."/>
            <person name="Sun J."/>
            <person name="Steenkamp E.T."/>
            <person name="van der Nest M.A."/>
            <person name="van Wyk S."/>
            <person name="Wingfield M.J."/>
            <person name="Xiong C."/>
            <person name="Yue Q."/>
            <person name="Zhang X."/>
        </authorList>
    </citation>
    <scope>NUCLEOTIDE SEQUENCE [LARGE SCALE GENOMIC DNA]</scope>
    <source>
        <strain evidence="2 3">DSM 5745</strain>
    </source>
</reference>
<dbReference type="SMART" id="SM00225">
    <property type="entry name" value="BTB"/>
    <property type="match status" value="1"/>
</dbReference>
<evidence type="ECO:0000313" key="3">
    <source>
        <dbReference type="Proteomes" id="UP000256690"/>
    </source>
</evidence>
<dbReference type="PANTHER" id="PTHR47843:SF5">
    <property type="entry name" value="BTB_POZ DOMAIN PROTEIN"/>
    <property type="match status" value="1"/>
</dbReference>